<proteinExistence type="predicted"/>
<dbReference type="InterPro" id="IPR006311">
    <property type="entry name" value="TAT_signal"/>
</dbReference>
<reference evidence="1 2" key="1">
    <citation type="submission" date="2019-03" db="EMBL/GenBank/DDBJ databases">
        <title>Genomic Encyclopedia of Archaeal and Bacterial Type Strains, Phase II (KMG-II): from individual species to whole genera.</title>
        <authorList>
            <person name="Goeker M."/>
        </authorList>
    </citation>
    <scope>NUCLEOTIDE SEQUENCE [LARGE SCALE GENOMIC DNA]</scope>
    <source>
        <strain evidence="1 2">ATCC 25309</strain>
    </source>
</reference>
<dbReference type="PANTHER" id="PTHR43737:SF1">
    <property type="entry name" value="DUF1501 DOMAIN-CONTAINING PROTEIN"/>
    <property type="match status" value="1"/>
</dbReference>
<dbReference type="SUPFAM" id="SSF53649">
    <property type="entry name" value="Alkaline phosphatase-like"/>
    <property type="match status" value="1"/>
</dbReference>
<name>A0A4R7RMR8_9BACT</name>
<dbReference type="PANTHER" id="PTHR43737">
    <property type="entry name" value="BLL7424 PROTEIN"/>
    <property type="match status" value="1"/>
</dbReference>
<dbReference type="AlphaFoldDB" id="A0A4R7RMR8"/>
<dbReference type="EMBL" id="SOCA01000008">
    <property type="protein sequence ID" value="TDU66642.1"/>
    <property type="molecule type" value="Genomic_DNA"/>
</dbReference>
<dbReference type="InterPro" id="IPR017850">
    <property type="entry name" value="Alkaline_phosphatase_core_sf"/>
</dbReference>
<gene>
    <name evidence="1" type="ORF">EI77_03737</name>
</gene>
<keyword evidence="2" id="KW-1185">Reference proteome</keyword>
<evidence type="ECO:0000313" key="1">
    <source>
        <dbReference type="EMBL" id="TDU66642.1"/>
    </source>
</evidence>
<sequence length="500" mass="54750">MSNRQLLPPCDVNLSISAMIPVPHHEVLTNRRDFLRRGGAGFGALALSYLLGENPLSAALGDEGGQAGSPMSAKLAHRMGKAKSVIFLFMEGGPSHLDTFDPKPLLRELQGKELPPSFGQVITAMGESRAPLLADKREWKQHGQSGMWISDWLPHTAKVADELCVIRSCVSDGINHAGGVCQMNTGSIFGGRPSLGSWVNYGLGTQNQNLPAFVVLKDSDSQVVNGVRNWGSGFMPAVYQGVQFDPDGTPIANLMTPKGISDQRQRAKLNFLSKMNGHYGESRTDNSQLDARIKAYELAFRMQAEAPETVDLAKESEATKKLYGLDDPKTATFGRNCLLARRLVERGVRFVQLYSGAGSRWDAHNKIEDNHSKYFGQTDKPIAGLIMDLKSRGLLDETLIIWGGEFGRTPMSEGGDGRDHNPTGFTMWMAGGGIKGGQVIGSTDELGLRAVDQKMHVHDLHATILHLMGVDHTRLIYKYKGRPERIDQNEGHAFTKMQMA</sequence>
<dbReference type="InterPro" id="IPR010869">
    <property type="entry name" value="DUF1501"/>
</dbReference>
<protein>
    <submittedName>
        <fullName evidence="1">Uncharacterized protein DUF1501</fullName>
    </submittedName>
</protein>
<evidence type="ECO:0000313" key="2">
    <source>
        <dbReference type="Proteomes" id="UP000295662"/>
    </source>
</evidence>
<organism evidence="1 2">
    <name type="scientific">Prosthecobacter fusiformis</name>
    <dbReference type="NCBI Taxonomy" id="48464"/>
    <lineage>
        <taxon>Bacteria</taxon>
        <taxon>Pseudomonadati</taxon>
        <taxon>Verrucomicrobiota</taxon>
        <taxon>Verrucomicrobiia</taxon>
        <taxon>Verrucomicrobiales</taxon>
        <taxon>Verrucomicrobiaceae</taxon>
        <taxon>Prosthecobacter</taxon>
    </lineage>
</organism>
<comment type="caution">
    <text evidence="1">The sequence shown here is derived from an EMBL/GenBank/DDBJ whole genome shotgun (WGS) entry which is preliminary data.</text>
</comment>
<dbReference type="PROSITE" id="PS51318">
    <property type="entry name" value="TAT"/>
    <property type="match status" value="1"/>
</dbReference>
<dbReference type="Pfam" id="PF07394">
    <property type="entry name" value="DUF1501"/>
    <property type="match status" value="1"/>
</dbReference>
<dbReference type="Proteomes" id="UP000295662">
    <property type="component" value="Unassembled WGS sequence"/>
</dbReference>
<accession>A0A4R7RMR8</accession>